<organism evidence="11 12">
    <name type="scientific">Polypterus senegalus</name>
    <name type="common">Senegal bichir</name>
    <dbReference type="NCBI Taxonomy" id="55291"/>
    <lineage>
        <taxon>Eukaryota</taxon>
        <taxon>Metazoa</taxon>
        <taxon>Chordata</taxon>
        <taxon>Craniata</taxon>
        <taxon>Vertebrata</taxon>
        <taxon>Euteleostomi</taxon>
        <taxon>Actinopterygii</taxon>
        <taxon>Polypteriformes</taxon>
        <taxon>Polypteridae</taxon>
        <taxon>Polypterus</taxon>
    </lineage>
</organism>
<dbReference type="Pfam" id="PF07766">
    <property type="entry name" value="LETM1_RBD"/>
    <property type="match status" value="1"/>
</dbReference>
<evidence type="ECO:0000259" key="10">
    <source>
        <dbReference type="PROSITE" id="PS51758"/>
    </source>
</evidence>
<accession>A0A8X8BWZ9</accession>
<sequence>MGSSCFPAFLRSHVPVWRRCRLHTWKPSGCPLSSSPQHFLVWRKCWAPGISRHRGSGHVSLQGWASKPFTRGPQHNQGGRPLTVWRRHKPSSGPPGRNETKSGIDDFTSPKNETVAPAAASTATPTTSNSQEKVVVKKSWRQTIVNELKHYYNGFRQLGIDTKIAARMVWRLLHGQQLTRRERRRLLRTCADLFRLVPFMVFVIVPFMEFLLPVFLKFFPEMLPSTFETESKKVRHTGEQPATKDIIRFSKLFEDELTLEHLERPQLVALCKLLELQAIGTNNLLRFQLLMKLRSIKADDEMIAKEGVAAMSVMELQAACRSRGMRSLGLTEDQLREQLTQWVDLHLKENVPPSLLLLSRAMYLTDIKAKPPIIPPVPNIQCKGSADAQKSQASANGI</sequence>
<keyword evidence="12" id="KW-1185">Reference proteome</keyword>
<evidence type="ECO:0000313" key="11">
    <source>
        <dbReference type="EMBL" id="KAG2469006.1"/>
    </source>
</evidence>
<keyword evidence="5 7" id="KW-0496">Mitochondrion</keyword>
<keyword evidence="2 9" id="KW-0812">Transmembrane</keyword>
<evidence type="ECO:0000256" key="8">
    <source>
        <dbReference type="SAM" id="MobiDB-lite"/>
    </source>
</evidence>
<dbReference type="Proteomes" id="UP000886611">
    <property type="component" value="Unassembled WGS sequence"/>
</dbReference>
<gene>
    <name evidence="11" type="primary">Letm2</name>
    <name evidence="11" type="ORF">GTO96_0004748</name>
</gene>
<evidence type="ECO:0000256" key="9">
    <source>
        <dbReference type="SAM" id="Phobius"/>
    </source>
</evidence>
<keyword evidence="4 9" id="KW-1133">Transmembrane helix</keyword>
<evidence type="ECO:0000256" key="2">
    <source>
        <dbReference type="ARBA" id="ARBA00022692"/>
    </source>
</evidence>
<evidence type="ECO:0000256" key="7">
    <source>
        <dbReference type="PROSITE-ProRule" id="PRU01094"/>
    </source>
</evidence>
<keyword evidence="6 9" id="KW-0472">Membrane</keyword>
<name>A0A8X8BWZ9_POLSE</name>
<dbReference type="GO" id="GO:0043022">
    <property type="term" value="F:ribosome binding"/>
    <property type="evidence" value="ECO:0007669"/>
    <property type="project" value="InterPro"/>
</dbReference>
<feature type="compositionally biased region" description="Low complexity" evidence="8">
    <location>
        <begin position="114"/>
        <end position="128"/>
    </location>
</feature>
<dbReference type="EMBL" id="JAATIS010000220">
    <property type="protein sequence ID" value="KAG2469006.1"/>
    <property type="molecule type" value="Genomic_DNA"/>
</dbReference>
<dbReference type="InterPro" id="IPR044202">
    <property type="entry name" value="LETM1/MDM38-like"/>
</dbReference>
<dbReference type="PANTHER" id="PTHR14009">
    <property type="entry name" value="LEUCINE ZIPPER-EF-HAND CONTAINING TRANSMEMBRANE PROTEIN"/>
    <property type="match status" value="1"/>
</dbReference>
<feature type="region of interest" description="Disordered" evidence="8">
    <location>
        <begin position="65"/>
        <end position="130"/>
    </location>
</feature>
<reference evidence="11 12" key="1">
    <citation type="journal article" date="2021" name="Cell">
        <title>Tracing the genetic footprints of vertebrate landing in non-teleost ray-finned fishes.</title>
        <authorList>
            <person name="Bi X."/>
            <person name="Wang K."/>
            <person name="Yang L."/>
            <person name="Pan H."/>
            <person name="Jiang H."/>
            <person name="Wei Q."/>
            <person name="Fang M."/>
            <person name="Yu H."/>
            <person name="Zhu C."/>
            <person name="Cai Y."/>
            <person name="He Y."/>
            <person name="Gan X."/>
            <person name="Zeng H."/>
            <person name="Yu D."/>
            <person name="Zhu Y."/>
            <person name="Jiang H."/>
            <person name="Qiu Q."/>
            <person name="Yang H."/>
            <person name="Zhang Y.E."/>
            <person name="Wang W."/>
            <person name="Zhu M."/>
            <person name="He S."/>
            <person name="Zhang G."/>
        </authorList>
    </citation>
    <scope>NUCLEOTIDE SEQUENCE [LARGE SCALE GENOMIC DNA]</scope>
    <source>
        <strain evidence="11">Bchr_013</strain>
    </source>
</reference>
<feature type="non-terminal residue" evidence="11">
    <location>
        <position position="1"/>
    </location>
</feature>
<evidence type="ECO:0000256" key="1">
    <source>
        <dbReference type="ARBA" id="ARBA00004434"/>
    </source>
</evidence>
<evidence type="ECO:0000256" key="3">
    <source>
        <dbReference type="ARBA" id="ARBA00022792"/>
    </source>
</evidence>
<comment type="caution">
    <text evidence="11">The sequence shown here is derived from an EMBL/GenBank/DDBJ whole genome shotgun (WGS) entry which is preliminary data.</text>
</comment>
<dbReference type="InterPro" id="IPR033122">
    <property type="entry name" value="LETM1-like_RBD"/>
</dbReference>
<protein>
    <submittedName>
        <fullName evidence="11">LETM2 protein</fullName>
    </submittedName>
</protein>
<comment type="subcellular location">
    <subcellularLocation>
        <location evidence="1">Mitochondrion inner membrane</location>
        <topology evidence="1">Single-pass membrane protein</topology>
    </subcellularLocation>
</comment>
<proteinExistence type="predicted"/>
<evidence type="ECO:0000256" key="4">
    <source>
        <dbReference type="ARBA" id="ARBA00022989"/>
    </source>
</evidence>
<dbReference type="PROSITE" id="PS51758">
    <property type="entry name" value="LETM1_RBD"/>
    <property type="match status" value="1"/>
</dbReference>
<dbReference type="GO" id="GO:0030003">
    <property type="term" value="P:intracellular monoatomic cation homeostasis"/>
    <property type="evidence" value="ECO:0007669"/>
    <property type="project" value="TreeGrafter"/>
</dbReference>
<evidence type="ECO:0000313" key="12">
    <source>
        <dbReference type="Proteomes" id="UP000886611"/>
    </source>
</evidence>
<feature type="non-terminal residue" evidence="11">
    <location>
        <position position="398"/>
    </location>
</feature>
<feature type="domain" description="Letm1 RBD" evidence="10">
    <location>
        <begin position="195"/>
        <end position="379"/>
    </location>
</feature>
<keyword evidence="3" id="KW-0999">Mitochondrion inner membrane</keyword>
<feature type="transmembrane region" description="Helical" evidence="9">
    <location>
        <begin position="193"/>
        <end position="216"/>
    </location>
</feature>
<evidence type="ECO:0000256" key="5">
    <source>
        <dbReference type="ARBA" id="ARBA00023128"/>
    </source>
</evidence>
<dbReference type="PANTHER" id="PTHR14009:SF7">
    <property type="entry name" value="LETM1 DOMAIN-CONTAINING PROTEIN LETM2, MITOCHONDRIAL"/>
    <property type="match status" value="1"/>
</dbReference>
<dbReference type="AlphaFoldDB" id="A0A8X8BWZ9"/>
<evidence type="ECO:0000256" key="6">
    <source>
        <dbReference type="ARBA" id="ARBA00023136"/>
    </source>
</evidence>
<dbReference type="GO" id="GO:0005743">
    <property type="term" value="C:mitochondrial inner membrane"/>
    <property type="evidence" value="ECO:0007669"/>
    <property type="project" value="UniProtKB-SubCell"/>
</dbReference>